<dbReference type="EC" id="4.2.1.113" evidence="4 5"/>
<proteinExistence type="inferred from homology"/>
<gene>
    <name evidence="4 7" type="primary">menC</name>
    <name evidence="7" type="ORF">CRI94_03225</name>
</gene>
<dbReference type="PANTHER" id="PTHR48073:SF2">
    <property type="entry name" value="O-SUCCINYLBENZOATE SYNTHASE"/>
    <property type="match status" value="1"/>
</dbReference>
<dbReference type="SFLD" id="SFLDF00009">
    <property type="entry name" value="o-succinylbenzoate_synthase"/>
    <property type="match status" value="1"/>
</dbReference>
<feature type="active site" description="Proton donor" evidence="4">
    <location>
        <position position="167"/>
    </location>
</feature>
<keyword evidence="2 4" id="KW-0460">Magnesium</keyword>
<dbReference type="GO" id="GO:0000287">
    <property type="term" value="F:magnesium ion binding"/>
    <property type="evidence" value="ECO:0007669"/>
    <property type="project" value="UniProtKB-UniRule"/>
</dbReference>
<evidence type="ECO:0000256" key="4">
    <source>
        <dbReference type="HAMAP-Rule" id="MF_00470"/>
    </source>
</evidence>
<keyword evidence="8" id="KW-1185">Reference proteome</keyword>
<dbReference type="RefSeq" id="WP_098074203.1">
    <property type="nucleotide sequence ID" value="NZ_PDEQ01000001.1"/>
</dbReference>
<dbReference type="Proteomes" id="UP000220102">
    <property type="component" value="Unassembled WGS sequence"/>
</dbReference>
<accession>A0A2A8D356</accession>
<dbReference type="HAMAP" id="MF_00470">
    <property type="entry name" value="MenC_1"/>
    <property type="match status" value="1"/>
</dbReference>
<dbReference type="SFLD" id="SFLDS00001">
    <property type="entry name" value="Enolase"/>
    <property type="match status" value="1"/>
</dbReference>
<name>A0A2A8D356_9BACT</name>
<reference evidence="7 8" key="1">
    <citation type="submission" date="2017-10" db="EMBL/GenBank/DDBJ databases">
        <title>Draft genome of Longibacter Salinarum.</title>
        <authorList>
            <person name="Goh K.M."/>
            <person name="Shamsir M.S."/>
            <person name="Lim S.W."/>
        </authorList>
    </citation>
    <scope>NUCLEOTIDE SEQUENCE [LARGE SCALE GENOMIC DNA]</scope>
    <source>
        <strain evidence="7 8">KCTC 52045</strain>
    </source>
</reference>
<dbReference type="NCBIfam" id="TIGR01927">
    <property type="entry name" value="menC_gam_Gplu"/>
    <property type="match status" value="1"/>
</dbReference>
<dbReference type="OrthoDB" id="9775391at2"/>
<dbReference type="GO" id="GO:0009234">
    <property type="term" value="P:menaquinone biosynthetic process"/>
    <property type="evidence" value="ECO:0007669"/>
    <property type="project" value="UniProtKB-UniRule"/>
</dbReference>
<keyword evidence="1 4" id="KW-0479">Metal-binding</keyword>
<dbReference type="InterPro" id="IPR018110">
    <property type="entry name" value="Mandel_Rmase/mucon_lact_enz_CS"/>
</dbReference>
<keyword evidence="4" id="KW-0474">Menaquinone biosynthesis</keyword>
<evidence type="ECO:0000259" key="6">
    <source>
        <dbReference type="SMART" id="SM00922"/>
    </source>
</evidence>
<dbReference type="GO" id="GO:0009063">
    <property type="term" value="P:amino acid catabolic process"/>
    <property type="evidence" value="ECO:0007669"/>
    <property type="project" value="InterPro"/>
</dbReference>
<feature type="binding site" evidence="4">
    <location>
        <position position="222"/>
    </location>
    <ligand>
        <name>Mg(2+)</name>
        <dbReference type="ChEBI" id="CHEBI:18420"/>
    </ligand>
</feature>
<dbReference type="InterPro" id="IPR029065">
    <property type="entry name" value="Enolase_C-like"/>
</dbReference>
<dbReference type="InterPro" id="IPR036849">
    <property type="entry name" value="Enolase-like_C_sf"/>
</dbReference>
<dbReference type="SMART" id="SM00922">
    <property type="entry name" value="MR_MLE"/>
    <property type="match status" value="1"/>
</dbReference>
<dbReference type="UniPathway" id="UPA00079"/>
<dbReference type="InterPro" id="IPR041338">
    <property type="entry name" value="OSBS_N"/>
</dbReference>
<dbReference type="SFLD" id="SFLDG00180">
    <property type="entry name" value="muconate_cycloisomerase"/>
    <property type="match status" value="1"/>
</dbReference>
<evidence type="ECO:0000313" key="7">
    <source>
        <dbReference type="EMBL" id="PEN15304.1"/>
    </source>
</evidence>
<feature type="binding site" evidence="4">
    <location>
        <position position="245"/>
    </location>
    <ligand>
        <name>Mg(2+)</name>
        <dbReference type="ChEBI" id="CHEBI:18420"/>
    </ligand>
</feature>
<comment type="pathway">
    <text evidence="4">Quinol/quinone metabolism; menaquinone biosynthesis.</text>
</comment>
<comment type="catalytic activity">
    <reaction evidence="4">
        <text>(1R,6R)-6-hydroxy-2-succinyl-cyclohexa-2,4-diene-1-carboxylate = 2-succinylbenzoate + H2O</text>
        <dbReference type="Rhea" id="RHEA:10196"/>
        <dbReference type="ChEBI" id="CHEBI:15377"/>
        <dbReference type="ChEBI" id="CHEBI:18325"/>
        <dbReference type="ChEBI" id="CHEBI:58689"/>
        <dbReference type="EC" id="4.2.1.113"/>
    </reaction>
</comment>
<dbReference type="Gene3D" id="3.20.20.120">
    <property type="entry name" value="Enolase-like C-terminal domain"/>
    <property type="match status" value="1"/>
</dbReference>
<dbReference type="GO" id="GO:0043748">
    <property type="term" value="F:O-succinylbenzoate synthase activity"/>
    <property type="evidence" value="ECO:0007669"/>
    <property type="project" value="UniProtKB-EC"/>
</dbReference>
<dbReference type="Pfam" id="PF13378">
    <property type="entry name" value="MR_MLE_C"/>
    <property type="match status" value="1"/>
</dbReference>
<dbReference type="Pfam" id="PF21508">
    <property type="entry name" value="MenC_N"/>
    <property type="match status" value="1"/>
</dbReference>
<dbReference type="InterPro" id="IPR013342">
    <property type="entry name" value="Mandelate_racemase_C"/>
</dbReference>
<dbReference type="Gene3D" id="3.30.390.10">
    <property type="entry name" value="Enolase-like, N-terminal domain"/>
    <property type="match status" value="1"/>
</dbReference>
<evidence type="ECO:0000256" key="2">
    <source>
        <dbReference type="ARBA" id="ARBA00022842"/>
    </source>
</evidence>
<evidence type="ECO:0000256" key="1">
    <source>
        <dbReference type="ARBA" id="ARBA00022723"/>
    </source>
</evidence>
<evidence type="ECO:0000313" key="8">
    <source>
        <dbReference type="Proteomes" id="UP000220102"/>
    </source>
</evidence>
<evidence type="ECO:0000256" key="5">
    <source>
        <dbReference type="NCBIfam" id="TIGR01927"/>
    </source>
</evidence>
<feature type="active site" description="Proton acceptor" evidence="4">
    <location>
        <position position="268"/>
    </location>
</feature>
<comment type="function">
    <text evidence="4">Converts 2-succinyl-6-hydroxy-2,4-cyclohexadiene-1-carboxylate (SHCHC) to 2-succinylbenzoate (OSB).</text>
</comment>
<sequence>MPMIERIEVRPYALPLAAPIDLGGMEIDQRHGCLVQAVFRAGDVTVFGVGDVAPLPGFSRETVEEAISALHSIIPSWEGRELPRDSRLGHLKTLPSSSIPSVRFGLEQALASAVAKSQSKRLIEWIRPTARSKVSLNALLMGTPDEIVESASNLETGPGGYRAVKVKVGRHDLHAEAAAIRRLYAMWEETVELRLDANRAWTVEEATSFAEALEDTPISYLEEPLSSPKHLRRWSMATGVPVALDESTREKSVDELTKDRFAAAFVVKPSLIGLLGTIRLERAIRDAGVEVVISSSYESGVGLAGLAMLAAVLGDRDIPAGLDTYRRLAADVTEELLPIQGPTIDVDELWQALPTQI</sequence>
<dbReference type="InterPro" id="IPR010196">
    <property type="entry name" value="OSB_synthase_MenC1"/>
</dbReference>
<dbReference type="CDD" id="cd03320">
    <property type="entry name" value="OSBS"/>
    <property type="match status" value="1"/>
</dbReference>
<dbReference type="SUPFAM" id="SSF51604">
    <property type="entry name" value="Enolase C-terminal domain-like"/>
    <property type="match status" value="1"/>
</dbReference>
<keyword evidence="3 4" id="KW-0456">Lyase</keyword>
<dbReference type="SUPFAM" id="SSF54826">
    <property type="entry name" value="Enolase N-terminal domain-like"/>
    <property type="match status" value="1"/>
</dbReference>
<feature type="domain" description="Mandelate racemase/muconate lactonizing enzyme C-terminal" evidence="6">
    <location>
        <begin position="144"/>
        <end position="241"/>
    </location>
</feature>
<dbReference type="EMBL" id="PDEQ01000001">
    <property type="protein sequence ID" value="PEN15304.1"/>
    <property type="molecule type" value="Genomic_DNA"/>
</dbReference>
<dbReference type="InterPro" id="IPR029017">
    <property type="entry name" value="Enolase-like_N"/>
</dbReference>
<comment type="similarity">
    <text evidence="4">Belongs to the mandelate racemase/muconate lactonizing enzyme family. MenC type 1 subfamily.</text>
</comment>
<comment type="cofactor">
    <cofactor evidence="4">
        <name>a divalent metal cation</name>
        <dbReference type="ChEBI" id="CHEBI:60240"/>
    </cofactor>
</comment>
<comment type="pathway">
    <text evidence="4">Quinol/quinone metabolism; 1,4-dihydroxy-2-naphthoate biosynthesis; 1,4-dihydroxy-2-naphthoate from chorismate: step 4/7.</text>
</comment>
<organism evidence="7 8">
    <name type="scientific">Longibacter salinarum</name>
    <dbReference type="NCBI Taxonomy" id="1850348"/>
    <lineage>
        <taxon>Bacteria</taxon>
        <taxon>Pseudomonadati</taxon>
        <taxon>Rhodothermota</taxon>
        <taxon>Rhodothermia</taxon>
        <taxon>Rhodothermales</taxon>
        <taxon>Salisaetaceae</taxon>
        <taxon>Longibacter</taxon>
    </lineage>
</organism>
<comment type="caution">
    <text evidence="7">The sequence shown here is derived from an EMBL/GenBank/DDBJ whole genome shotgun (WGS) entry which is preliminary data.</text>
</comment>
<dbReference type="PANTHER" id="PTHR48073">
    <property type="entry name" value="O-SUCCINYLBENZOATE SYNTHASE-RELATED"/>
    <property type="match status" value="1"/>
</dbReference>
<dbReference type="AlphaFoldDB" id="A0A2A8D356"/>
<dbReference type="UniPathway" id="UPA01057">
    <property type="reaction ID" value="UER00165"/>
</dbReference>
<dbReference type="PROSITE" id="PS00909">
    <property type="entry name" value="MR_MLE_2"/>
    <property type="match status" value="1"/>
</dbReference>
<protein>
    <recommendedName>
        <fullName evidence="4 5">o-succinylbenzoate synthase</fullName>
        <shortName evidence="4">OSB synthase</shortName>
        <shortName evidence="4">OSBS</shortName>
        <ecNumber evidence="4 5">4.2.1.113</ecNumber>
    </recommendedName>
    <alternativeName>
        <fullName evidence="4">4-(2'-carboxyphenyl)-4-oxybutyric acid synthase</fullName>
    </alternativeName>
    <alternativeName>
        <fullName evidence="4">o-succinylbenzoic acid synthase</fullName>
    </alternativeName>
</protein>
<evidence type="ECO:0000256" key="3">
    <source>
        <dbReference type="ARBA" id="ARBA00023239"/>
    </source>
</evidence>
<feature type="binding site" evidence="4">
    <location>
        <position position="196"/>
    </location>
    <ligand>
        <name>Mg(2+)</name>
        <dbReference type="ChEBI" id="CHEBI:18420"/>
    </ligand>
</feature>